<dbReference type="Ensembl" id="ENSSHBT00005015219.1">
    <property type="protein sequence ID" value="ENSSHBP00005012626.1"/>
    <property type="gene ID" value="ENSSHBG00005011074.1"/>
</dbReference>
<reference evidence="1 2" key="1">
    <citation type="submission" date="2019-11" db="EMBL/GenBank/DDBJ databases">
        <title>Strigops habroptila (kakapo) genome, bStrHab1, primary haplotype, v2.</title>
        <authorList>
            <person name="Jarvis E.D."/>
            <person name="Howard J."/>
            <person name="Rhie A."/>
            <person name="Phillippy A."/>
            <person name="Korlach J."/>
            <person name="Digby A."/>
            <person name="Iorns D."/>
            <person name="Eason D."/>
            <person name="Robertson B."/>
            <person name="Raemaekers T."/>
            <person name="Howe K."/>
            <person name="Lewin H."/>
            <person name="Damas J."/>
            <person name="Hastie A."/>
            <person name="Tracey A."/>
            <person name="Chow W."/>
            <person name="Fedrigo O."/>
        </authorList>
    </citation>
    <scope>NUCLEOTIDE SEQUENCE [LARGE SCALE GENOMIC DNA]</scope>
</reference>
<name>A0A672UC06_STRHB</name>
<dbReference type="InParanoid" id="A0A672UC06"/>
<accession>A0A672UC06</accession>
<organism evidence="1 2">
    <name type="scientific">Strigops habroptila</name>
    <name type="common">Kakapo</name>
    <dbReference type="NCBI Taxonomy" id="2489341"/>
    <lineage>
        <taxon>Eukaryota</taxon>
        <taxon>Metazoa</taxon>
        <taxon>Chordata</taxon>
        <taxon>Craniata</taxon>
        <taxon>Vertebrata</taxon>
        <taxon>Euteleostomi</taxon>
        <taxon>Archelosauria</taxon>
        <taxon>Archosauria</taxon>
        <taxon>Dinosauria</taxon>
        <taxon>Saurischia</taxon>
        <taxon>Theropoda</taxon>
        <taxon>Coelurosauria</taxon>
        <taxon>Aves</taxon>
        <taxon>Neognathae</taxon>
        <taxon>Neoaves</taxon>
        <taxon>Telluraves</taxon>
        <taxon>Australaves</taxon>
        <taxon>Psittaciformes</taxon>
        <taxon>Psittacidae</taxon>
        <taxon>Strigops</taxon>
    </lineage>
</organism>
<protein>
    <submittedName>
        <fullName evidence="1">Uncharacterized protein</fullName>
    </submittedName>
</protein>
<keyword evidence="2" id="KW-1185">Reference proteome</keyword>
<reference evidence="1" key="3">
    <citation type="submission" date="2025-09" db="UniProtKB">
        <authorList>
            <consortium name="Ensembl"/>
        </authorList>
    </citation>
    <scope>IDENTIFICATION</scope>
</reference>
<sequence>LLAELNGRKPSFNISVTSSSANCLNGEILTVKGLLYDHPEILQAALLKMLQAEIIAAVPIYSLLPSGVSPCCCELAGANCGDQTPSTCLHKALIIPSVTRQLLCSPKR</sequence>
<evidence type="ECO:0000313" key="2">
    <source>
        <dbReference type="Proteomes" id="UP000472266"/>
    </source>
</evidence>
<dbReference type="AlphaFoldDB" id="A0A672UC06"/>
<proteinExistence type="predicted"/>
<dbReference type="Proteomes" id="UP000472266">
    <property type="component" value="Chromosome 5"/>
</dbReference>
<reference evidence="1" key="2">
    <citation type="submission" date="2025-08" db="UniProtKB">
        <authorList>
            <consortium name="Ensembl"/>
        </authorList>
    </citation>
    <scope>IDENTIFICATION</scope>
</reference>
<evidence type="ECO:0000313" key="1">
    <source>
        <dbReference type="Ensembl" id="ENSSHBP00005012626.1"/>
    </source>
</evidence>